<feature type="transmembrane region" description="Helical" evidence="2">
    <location>
        <begin position="226"/>
        <end position="252"/>
    </location>
</feature>
<sequence>MGRLRAPRHRVRGRGLRRIGVVAAAAGVLAGAVVPAFAATPAPQAPPALPYDELPPTPSTSATPNPQPGPSPDPKGGAGVSLIPGFLRGLTDIPGKIADAINSWLRKLAEAALAPMMDLLGATVLSTPDVTDRATIQEIWWDSVAIADSLMLLVLTAGALLVMGHETLQTRTTAKELAPRMVVGMVLAHLSLPLLGLAISLANGISAALVKGRITAQGIGSTLTTTLALSVAGPFVSLLLLAVAALAIALVIGWGVRLLVLMLLAVSGPLLLIGYGLPQTAGLARLWGRALAGCLSVQVAHSLLLLIGLRVLFSDEGHALLPNRGSLLNILLCASLFVLALRLEGWVTRMVLRSTGGPSTAVTLVKVRLLRRGLQAAGIRV</sequence>
<proteinExistence type="predicted"/>
<feature type="transmembrane region" description="Helical" evidence="2">
    <location>
        <begin position="182"/>
        <end position="205"/>
    </location>
</feature>
<organism evidence="4 5">
    <name type="scientific">Frankia canadensis</name>
    <dbReference type="NCBI Taxonomy" id="1836972"/>
    <lineage>
        <taxon>Bacteria</taxon>
        <taxon>Bacillati</taxon>
        <taxon>Actinomycetota</taxon>
        <taxon>Actinomycetes</taxon>
        <taxon>Frankiales</taxon>
        <taxon>Frankiaceae</taxon>
        <taxon>Frankia</taxon>
    </lineage>
</organism>
<dbReference type="AlphaFoldDB" id="A0A2I2KRL7"/>
<keyword evidence="5" id="KW-1185">Reference proteome</keyword>
<feature type="transmembrane region" description="Helical" evidence="2">
    <location>
        <begin position="325"/>
        <end position="343"/>
    </location>
</feature>
<keyword evidence="3" id="KW-0732">Signal</keyword>
<dbReference type="EMBL" id="FZMO01000155">
    <property type="protein sequence ID" value="SNQ48317.1"/>
    <property type="molecule type" value="Genomic_DNA"/>
</dbReference>
<dbReference type="Pfam" id="PF19590">
    <property type="entry name" value="TrbL_3"/>
    <property type="match status" value="1"/>
</dbReference>
<evidence type="ECO:0000313" key="4">
    <source>
        <dbReference type="EMBL" id="SNQ48317.1"/>
    </source>
</evidence>
<feature type="transmembrane region" description="Helical" evidence="2">
    <location>
        <begin position="139"/>
        <end position="162"/>
    </location>
</feature>
<keyword evidence="2" id="KW-1133">Transmembrane helix</keyword>
<keyword evidence="2" id="KW-0472">Membrane</keyword>
<accession>A0A2I2KRL7</accession>
<gene>
    <name evidence="4" type="ORF">FRACA_2380003</name>
</gene>
<feature type="compositionally biased region" description="Pro residues" evidence="1">
    <location>
        <begin position="45"/>
        <end position="58"/>
    </location>
</feature>
<reference evidence="4 5" key="1">
    <citation type="submission" date="2017-06" db="EMBL/GenBank/DDBJ databases">
        <authorList>
            <person name="Kim H.J."/>
            <person name="Triplett B.A."/>
        </authorList>
    </citation>
    <scope>NUCLEOTIDE SEQUENCE [LARGE SCALE GENOMIC DNA]</scope>
    <source>
        <strain evidence="4">FRACA_ARgP5</strain>
    </source>
</reference>
<evidence type="ECO:0000256" key="2">
    <source>
        <dbReference type="SAM" id="Phobius"/>
    </source>
</evidence>
<feature type="transmembrane region" description="Helical" evidence="2">
    <location>
        <begin position="290"/>
        <end position="313"/>
    </location>
</feature>
<keyword evidence="2" id="KW-0812">Transmembrane</keyword>
<evidence type="ECO:0000256" key="1">
    <source>
        <dbReference type="SAM" id="MobiDB-lite"/>
    </source>
</evidence>
<evidence type="ECO:0000313" key="5">
    <source>
        <dbReference type="Proteomes" id="UP000234331"/>
    </source>
</evidence>
<dbReference type="InterPro" id="IPR045782">
    <property type="entry name" value="TrbL_3"/>
</dbReference>
<protein>
    <submittedName>
        <fullName evidence="4">Uncharacterized protein</fullName>
    </submittedName>
</protein>
<feature type="chain" id="PRO_5014609780" evidence="3">
    <location>
        <begin position="39"/>
        <end position="381"/>
    </location>
</feature>
<feature type="region of interest" description="Disordered" evidence="1">
    <location>
        <begin position="45"/>
        <end position="78"/>
    </location>
</feature>
<name>A0A2I2KRL7_9ACTN</name>
<evidence type="ECO:0000256" key="3">
    <source>
        <dbReference type="SAM" id="SignalP"/>
    </source>
</evidence>
<dbReference type="Proteomes" id="UP000234331">
    <property type="component" value="Unassembled WGS sequence"/>
</dbReference>
<feature type="transmembrane region" description="Helical" evidence="2">
    <location>
        <begin position="258"/>
        <end position="278"/>
    </location>
</feature>
<feature type="signal peptide" evidence="3">
    <location>
        <begin position="1"/>
        <end position="38"/>
    </location>
</feature>